<name>A0ABQ9UK55_SAGOE</name>
<feature type="compositionally biased region" description="Basic and acidic residues" evidence="1">
    <location>
        <begin position="28"/>
        <end position="48"/>
    </location>
</feature>
<feature type="region of interest" description="Disordered" evidence="1">
    <location>
        <begin position="70"/>
        <end position="151"/>
    </location>
</feature>
<feature type="compositionally biased region" description="Basic residues" evidence="1">
    <location>
        <begin position="103"/>
        <end position="115"/>
    </location>
</feature>
<dbReference type="EMBL" id="JASSZA010000012">
    <property type="protein sequence ID" value="KAK2096923.1"/>
    <property type="molecule type" value="Genomic_DNA"/>
</dbReference>
<accession>A0ABQ9UK55</accession>
<evidence type="ECO:0000313" key="3">
    <source>
        <dbReference type="Proteomes" id="UP001266305"/>
    </source>
</evidence>
<comment type="caution">
    <text evidence="2">The sequence shown here is derived from an EMBL/GenBank/DDBJ whole genome shotgun (WGS) entry which is preliminary data.</text>
</comment>
<feature type="compositionally biased region" description="Polar residues" evidence="1">
    <location>
        <begin position="77"/>
        <end position="88"/>
    </location>
</feature>
<feature type="compositionally biased region" description="Basic and acidic residues" evidence="1">
    <location>
        <begin position="121"/>
        <end position="134"/>
    </location>
</feature>
<evidence type="ECO:0000256" key="1">
    <source>
        <dbReference type="SAM" id="MobiDB-lite"/>
    </source>
</evidence>
<evidence type="ECO:0000313" key="2">
    <source>
        <dbReference type="EMBL" id="KAK2096923.1"/>
    </source>
</evidence>
<dbReference type="Proteomes" id="UP001266305">
    <property type="component" value="Unassembled WGS sequence"/>
</dbReference>
<protein>
    <submittedName>
        <fullName evidence="2">Uncharacterized protein</fullName>
    </submittedName>
</protein>
<feature type="region of interest" description="Disordered" evidence="1">
    <location>
        <begin position="27"/>
        <end position="57"/>
    </location>
</feature>
<proteinExistence type="predicted"/>
<gene>
    <name evidence="2" type="ORF">P7K49_025957</name>
</gene>
<keyword evidence="3" id="KW-1185">Reference proteome</keyword>
<sequence>MIHLVTQSCTADLWSFSSNQAIQVPELKPYKDSRKHRPEWGRSDDRGDSSTGQNGADKLCMISAPIITSGMRDNPSVLPTCQAPTTVTLRGRIPGAQEDGKRQIKQQKPPRKRRWSLAEPPNKEEQEQKRKQNTPERPGPVGKGGKAFRGTNTKVSVQKGLLHDEQRPGQPWSLESQRDWPASFPNHWLHGDLQEVGRLTCENLGQRQETRRESSTRPLEQTQRSAAECLVDPGFFTMLCALWYRPLSLTPEAKFQMDPGVAVKHTLLPELQDTDTRDRAMEP</sequence>
<organism evidence="2 3">
    <name type="scientific">Saguinus oedipus</name>
    <name type="common">Cotton-top tamarin</name>
    <name type="synonym">Oedipomidas oedipus</name>
    <dbReference type="NCBI Taxonomy" id="9490"/>
    <lineage>
        <taxon>Eukaryota</taxon>
        <taxon>Metazoa</taxon>
        <taxon>Chordata</taxon>
        <taxon>Craniata</taxon>
        <taxon>Vertebrata</taxon>
        <taxon>Euteleostomi</taxon>
        <taxon>Mammalia</taxon>
        <taxon>Eutheria</taxon>
        <taxon>Euarchontoglires</taxon>
        <taxon>Primates</taxon>
        <taxon>Haplorrhini</taxon>
        <taxon>Platyrrhini</taxon>
        <taxon>Cebidae</taxon>
        <taxon>Callitrichinae</taxon>
        <taxon>Saguinus</taxon>
    </lineage>
</organism>
<reference evidence="2 3" key="1">
    <citation type="submission" date="2023-05" db="EMBL/GenBank/DDBJ databases">
        <title>B98-5 Cell Line De Novo Hybrid Assembly: An Optical Mapping Approach.</title>
        <authorList>
            <person name="Kananen K."/>
            <person name="Auerbach J.A."/>
            <person name="Kautto E."/>
            <person name="Blachly J.S."/>
        </authorList>
    </citation>
    <scope>NUCLEOTIDE SEQUENCE [LARGE SCALE GENOMIC DNA]</scope>
    <source>
        <strain evidence="2">B95-8</strain>
        <tissue evidence="2">Cell line</tissue>
    </source>
</reference>